<name>A0A832W877_PYRHR</name>
<feature type="domain" description="DUF835" evidence="2">
    <location>
        <begin position="131"/>
        <end position="263"/>
    </location>
</feature>
<reference evidence="3" key="1">
    <citation type="journal article" date="2020" name="bioRxiv">
        <title>A rank-normalized archaeal taxonomy based on genome phylogeny resolves widespread incomplete and uneven classifications.</title>
        <authorList>
            <person name="Rinke C."/>
            <person name="Chuvochina M."/>
            <person name="Mussig A.J."/>
            <person name="Chaumeil P.-A."/>
            <person name="Waite D.W."/>
            <person name="Whitman W.B."/>
            <person name="Parks D.H."/>
            <person name="Hugenholtz P."/>
        </authorList>
    </citation>
    <scope>NUCLEOTIDE SEQUENCE</scope>
    <source>
        <strain evidence="3">UBA8834</strain>
    </source>
</reference>
<feature type="transmembrane region" description="Helical" evidence="1">
    <location>
        <begin position="84"/>
        <end position="104"/>
    </location>
</feature>
<dbReference type="Pfam" id="PF05763">
    <property type="entry name" value="DUF835"/>
    <property type="match status" value="1"/>
</dbReference>
<dbReference type="EMBL" id="DUJN01000007">
    <property type="protein sequence ID" value="HII61563.1"/>
    <property type="molecule type" value="Genomic_DNA"/>
</dbReference>
<dbReference type="RefSeq" id="WP_010884196.1">
    <property type="nucleotide sequence ID" value="NZ_DUJN01000007.1"/>
</dbReference>
<feature type="transmembrane region" description="Helical" evidence="1">
    <location>
        <begin position="6"/>
        <end position="29"/>
    </location>
</feature>
<dbReference type="Proteomes" id="UP000617544">
    <property type="component" value="Unassembled WGS sequence"/>
</dbReference>
<keyword evidence="1" id="KW-1133">Transmembrane helix</keyword>
<evidence type="ECO:0000313" key="3">
    <source>
        <dbReference type="EMBL" id="HII61563.1"/>
    </source>
</evidence>
<sequence>MRIINLTYFFRDLLVFIITTSATIIIIALRKNAREAMKYKPFSMASIFGLLSFLLISLAELIGMLINTAVLINQYETWQFFRSIIFTMAAFFLLASVLSFYVPFGKKRYVIFKVVSEAKLSKLWGAYYCDRNSCYAVFKALLNARLPGIAIARDPPEIFREKLGLHLTPVIWISKIKHEDAVSPTRLEFLIQRLADFLKSVDIDKVILIDCLDYLILENGEKAVSKFITKLKDLSILHRGITLVTLDEEVLPDNMIHFLKSELEPVSNLNINEIELLNNPQN</sequence>
<keyword evidence="1" id="KW-0472">Membrane</keyword>
<proteinExistence type="predicted"/>
<comment type="caution">
    <text evidence="3">The sequence shown here is derived from an EMBL/GenBank/DDBJ whole genome shotgun (WGS) entry which is preliminary data.</text>
</comment>
<feature type="transmembrane region" description="Helical" evidence="1">
    <location>
        <begin position="50"/>
        <end position="72"/>
    </location>
</feature>
<dbReference type="GeneID" id="1443978"/>
<evidence type="ECO:0000259" key="2">
    <source>
        <dbReference type="Pfam" id="PF05763"/>
    </source>
</evidence>
<evidence type="ECO:0000313" key="4">
    <source>
        <dbReference type="Proteomes" id="UP000617544"/>
    </source>
</evidence>
<organism evidence="3 4">
    <name type="scientific">Pyrococcus horikoshii</name>
    <dbReference type="NCBI Taxonomy" id="53953"/>
    <lineage>
        <taxon>Archaea</taxon>
        <taxon>Methanobacteriati</taxon>
        <taxon>Methanobacteriota</taxon>
        <taxon>Thermococci</taxon>
        <taxon>Thermococcales</taxon>
        <taxon>Thermococcaceae</taxon>
        <taxon>Pyrococcus</taxon>
    </lineage>
</organism>
<evidence type="ECO:0000256" key="1">
    <source>
        <dbReference type="SAM" id="Phobius"/>
    </source>
</evidence>
<dbReference type="OMA" id="DPPEVFR"/>
<dbReference type="AlphaFoldDB" id="A0A832W877"/>
<dbReference type="InterPro" id="IPR008553">
    <property type="entry name" value="DUF835"/>
</dbReference>
<keyword evidence="1" id="KW-0812">Transmembrane</keyword>
<protein>
    <submittedName>
        <fullName evidence="3">DUF835 domain-containing protein</fullName>
    </submittedName>
</protein>
<gene>
    <name evidence="3" type="ORF">HA331_07470</name>
</gene>
<accession>A0A832W877</accession>